<evidence type="ECO:0000313" key="1">
    <source>
        <dbReference type="Proteomes" id="UP000887580"/>
    </source>
</evidence>
<accession>A0AC35GCU0</accession>
<dbReference type="Proteomes" id="UP000887580">
    <property type="component" value="Unplaced"/>
</dbReference>
<evidence type="ECO:0000313" key="2">
    <source>
        <dbReference type="WBParaSite" id="PS1159_v2.g3985.t1"/>
    </source>
</evidence>
<protein>
    <submittedName>
        <fullName evidence="2">Minichromosome loss protein Mcl1 middle region domain-containing protein</fullName>
    </submittedName>
</protein>
<name>A0AC35GCU0_9BILA</name>
<organism evidence="1 2">
    <name type="scientific">Panagrolaimus sp. PS1159</name>
    <dbReference type="NCBI Taxonomy" id="55785"/>
    <lineage>
        <taxon>Eukaryota</taxon>
        <taxon>Metazoa</taxon>
        <taxon>Ecdysozoa</taxon>
        <taxon>Nematoda</taxon>
        <taxon>Chromadorea</taxon>
        <taxon>Rhabditida</taxon>
        <taxon>Tylenchina</taxon>
        <taxon>Panagrolaimomorpha</taxon>
        <taxon>Panagrolaimoidea</taxon>
        <taxon>Panagrolaimidae</taxon>
        <taxon>Panagrolaimus</taxon>
    </lineage>
</organism>
<reference evidence="2" key="1">
    <citation type="submission" date="2022-11" db="UniProtKB">
        <authorList>
            <consortium name="WormBaseParasite"/>
        </authorList>
    </citation>
    <scope>IDENTIFICATION</scope>
</reference>
<proteinExistence type="predicted"/>
<dbReference type="WBParaSite" id="PS1159_v2.g3985.t1">
    <property type="protein sequence ID" value="PS1159_v2.g3985.t1"/>
    <property type="gene ID" value="PS1159_v2.g3985"/>
</dbReference>
<sequence>MAPKLRESVIRLHKTGHMQLAIDSNEDEFGKQFYSCGLDDSIAKWEQKGDSFESDVFTCNNFCGNIAVNRDVYVGETITNILTENEENVINKYDATTKIAFEILKFSMPISALDVSPNGSYLIAASKDYTLKFTRLNQTQEWYDKKEFDGIPVSITISPSSEAVAVGTSDGFITMFSIEDEGLNELQKIKVISPFNKTDDLSSNRMKCAWHPIDSQLYLPSSSSIVVISTKEWKKDKTLDTNGEEVSILCITSKGEYLAAYTVTNKILVYQTAASQLLSTTDLNGKIIVSMIFDPENDKTLILADSNGMMHIIENATTLKLQDLTVKNKVEDDEEMDFDKIIDDFGDDDKDFNLDDDDDIGAIKSRFGYDQSSSRPVMPAPAPQIPPELLEQLKRPVCTVAKMQPPMPFISGSTPLRNGERFLKWNTYGQIRVFEADHGVSTEIEYHDSSIHAEIILNDQKFIMGDLNNYIIALASESELYVRIVNSLDLDNRVWTLEMPEVGAEFVAVFTRERYIRIFTASGTQRAIFSVETPVVTMAANENMLVLATVSGGVIVHSADSFEHQIHLDMYEINALGGRLQILKKLRSLPVALSPESSIKWLSFTSFGQICTMDSDFVVRLLSPSDFWVPIFEGSIVIKSETNGFWPIAILDTSAHLTEPKIRYLLVKGNEFPLPSKNLAPITVGLSIPLCNKEATKTKDENDLILNELMFSAKQLTSENMGADREEMDKLVKKHLQIVLKLFSNAVVGKKENRAAEFIDITHGQIGVNKICQLAAKIANKGLSDKLTKVAEKRFAVDSNKPRHSTSLYAQHDNTAASKRTIKRKTITTIQQHQQNEFDYGQKSSKISRKSVEDDSQDIYIEESQMETDEREPEISFSAGLNDSSLMYSMNESRLSVSSPCNPFKKNTHSSTPYSTAAESQDFFSTLTSSVRSTEASTTSGKTQGKKVKITQSKLAFGNKNKPSEIAKENVPQALSKPNAFDFWRKDNDAILREEYEGEDEKGFMEFAVRKFRLTDKEEKAKYKEMAAAATF</sequence>